<name>A0A370H0Y7_9BACI</name>
<dbReference type="Pfam" id="PF06081">
    <property type="entry name" value="ArAE_1"/>
    <property type="match status" value="1"/>
</dbReference>
<evidence type="ECO:0000313" key="8">
    <source>
        <dbReference type="Proteomes" id="UP000255326"/>
    </source>
</evidence>
<keyword evidence="2" id="KW-1003">Cell membrane</keyword>
<organism evidence="7 8">
    <name type="scientific">Falsibacillus pallidus</name>
    <dbReference type="NCBI Taxonomy" id="493781"/>
    <lineage>
        <taxon>Bacteria</taxon>
        <taxon>Bacillati</taxon>
        <taxon>Bacillota</taxon>
        <taxon>Bacilli</taxon>
        <taxon>Bacillales</taxon>
        <taxon>Bacillaceae</taxon>
        <taxon>Falsibacillus</taxon>
    </lineage>
</organism>
<keyword evidence="8" id="KW-1185">Reference proteome</keyword>
<dbReference type="InterPro" id="IPR010343">
    <property type="entry name" value="ArAE_1"/>
</dbReference>
<evidence type="ECO:0000256" key="4">
    <source>
        <dbReference type="ARBA" id="ARBA00022989"/>
    </source>
</evidence>
<proteinExistence type="predicted"/>
<comment type="caution">
    <text evidence="7">The sequence shown here is derived from an EMBL/GenBank/DDBJ whole genome shotgun (WGS) entry which is preliminary data.</text>
</comment>
<evidence type="ECO:0000256" key="2">
    <source>
        <dbReference type="ARBA" id="ARBA00022475"/>
    </source>
</evidence>
<feature type="transmembrane region" description="Helical" evidence="6">
    <location>
        <begin position="126"/>
        <end position="151"/>
    </location>
</feature>
<dbReference type="OrthoDB" id="2690036at2"/>
<dbReference type="AlphaFoldDB" id="A0A370H0Y7"/>
<feature type="transmembrane region" description="Helical" evidence="6">
    <location>
        <begin position="21"/>
        <end position="49"/>
    </location>
</feature>
<dbReference type="Proteomes" id="UP000255326">
    <property type="component" value="Unassembled WGS sequence"/>
</dbReference>
<dbReference type="RefSeq" id="WP_158538285.1">
    <property type="nucleotide sequence ID" value="NZ_QQAY01000001.1"/>
</dbReference>
<dbReference type="PANTHER" id="PTHR30509:SF9">
    <property type="entry name" value="MULTIDRUG RESISTANCE PROTEIN MDTO"/>
    <property type="match status" value="1"/>
</dbReference>
<evidence type="ECO:0000256" key="5">
    <source>
        <dbReference type="ARBA" id="ARBA00023136"/>
    </source>
</evidence>
<evidence type="ECO:0000313" key="7">
    <source>
        <dbReference type="EMBL" id="RDI47713.1"/>
    </source>
</evidence>
<dbReference type="EMBL" id="QQAY01000001">
    <property type="protein sequence ID" value="RDI47713.1"/>
    <property type="molecule type" value="Genomic_DNA"/>
</dbReference>
<accession>A0A370H0Y7</accession>
<protein>
    <submittedName>
        <fullName evidence="7">Uncharacterized membrane protein YgaE (UPF0421/DUF939 family)</fullName>
    </submittedName>
</protein>
<keyword evidence="4 6" id="KW-1133">Transmembrane helix</keyword>
<reference evidence="7 8" key="1">
    <citation type="submission" date="2018-07" db="EMBL/GenBank/DDBJ databases">
        <title>Genomic Encyclopedia of Type Strains, Phase IV (KMG-IV): sequencing the most valuable type-strain genomes for metagenomic binning, comparative biology and taxonomic classification.</title>
        <authorList>
            <person name="Goeker M."/>
        </authorList>
    </citation>
    <scope>NUCLEOTIDE SEQUENCE [LARGE SCALE GENOMIC DNA]</scope>
    <source>
        <strain evidence="7 8">DSM 25281</strain>
    </source>
</reference>
<dbReference type="PANTHER" id="PTHR30509">
    <property type="entry name" value="P-HYDROXYBENZOIC ACID EFFLUX PUMP SUBUNIT-RELATED"/>
    <property type="match status" value="1"/>
</dbReference>
<feature type="transmembrane region" description="Helical" evidence="6">
    <location>
        <begin position="102"/>
        <end position="120"/>
    </location>
</feature>
<keyword evidence="5 6" id="KW-0472">Membrane</keyword>
<evidence type="ECO:0000256" key="3">
    <source>
        <dbReference type="ARBA" id="ARBA00022692"/>
    </source>
</evidence>
<evidence type="ECO:0000256" key="1">
    <source>
        <dbReference type="ARBA" id="ARBA00004651"/>
    </source>
</evidence>
<evidence type="ECO:0000256" key="6">
    <source>
        <dbReference type="SAM" id="Phobius"/>
    </source>
</evidence>
<comment type="subcellular location">
    <subcellularLocation>
        <location evidence="1">Cell membrane</location>
        <topology evidence="1">Multi-pass membrane protein</topology>
    </subcellularLocation>
</comment>
<feature type="transmembrane region" description="Helical" evidence="6">
    <location>
        <begin position="61"/>
        <end position="81"/>
    </location>
</feature>
<sequence length="355" mass="41387">MRYFEQLKKWRIIGGRTLKTGIAVFLTSFLCHLLHWPSVFAVVTAIVTIEPTASDSIRKGMVRFPASAIGAAFAMILTSFFGDEPLTYAFAAILTISFCHRFKLYDGMVVATLTAVAMIPSTHDHFLINFFVRLGTTTIGLAVSTLVNLFIWPPDYSTTIREKVKNLHNHAAQLLEARISELLQFQKSNRKTKQQFRDFVTLMNHADKLCEFQREEWKFHRNSKQRLRQLHYFQKKLQLIRQFAYHLGNMMYVSPSPLSWNEEEKKKILEASRLLAFLIRDPSIDHRKELALLKEELPPSPMWTPGVSENNKAFMSEESIILYELLSLFDIIDEQRQIYQFEIRRMKIAKKMFLK</sequence>
<keyword evidence="3 6" id="KW-0812">Transmembrane</keyword>
<dbReference type="GO" id="GO:0005886">
    <property type="term" value="C:plasma membrane"/>
    <property type="evidence" value="ECO:0007669"/>
    <property type="project" value="UniProtKB-SubCell"/>
</dbReference>
<gene>
    <name evidence="7" type="ORF">DFR59_101375</name>
</gene>